<dbReference type="AlphaFoldDB" id="D4RWY5"/>
<dbReference type="EMBL" id="ABWN01000018">
    <property type="protein sequence ID" value="EFF69425.1"/>
    <property type="molecule type" value="Genomic_DNA"/>
</dbReference>
<keyword evidence="4 7" id="KW-0812">Transmembrane</keyword>
<dbReference type="PANTHER" id="PTHR30589:SF0">
    <property type="entry name" value="PHOSPHATIDYLGLYCEROL--PROLIPOPROTEIN DIACYLGLYCERYL TRANSFERASE"/>
    <property type="match status" value="1"/>
</dbReference>
<evidence type="ECO:0000256" key="3">
    <source>
        <dbReference type="ARBA" id="ARBA00022679"/>
    </source>
</evidence>
<dbReference type="RefSeq" id="WP_005601082.1">
    <property type="nucleotide sequence ID" value="NZ_GG663519.1"/>
</dbReference>
<dbReference type="InterPro" id="IPR001640">
    <property type="entry name" value="Lgt"/>
</dbReference>
<evidence type="ECO:0000256" key="5">
    <source>
        <dbReference type="ARBA" id="ARBA00022989"/>
    </source>
</evidence>
<proteinExistence type="inferred from homology"/>
<evidence type="ECO:0000256" key="7">
    <source>
        <dbReference type="HAMAP-Rule" id="MF_01147"/>
    </source>
</evidence>
<evidence type="ECO:0000256" key="2">
    <source>
        <dbReference type="ARBA" id="ARBA00022475"/>
    </source>
</evidence>
<keyword evidence="6 7" id="KW-0472">Membrane</keyword>
<evidence type="ECO:0000313" key="8">
    <source>
        <dbReference type="EMBL" id="EFF69425.1"/>
    </source>
</evidence>
<dbReference type="EC" id="2.5.1.145" evidence="7"/>
<comment type="similarity">
    <text evidence="1 7">Belongs to the Lgt family.</text>
</comment>
<dbReference type="GO" id="GO:0042158">
    <property type="term" value="P:lipoprotein biosynthetic process"/>
    <property type="evidence" value="ECO:0007669"/>
    <property type="project" value="UniProtKB-UniRule"/>
</dbReference>
<feature type="transmembrane region" description="Helical" evidence="7">
    <location>
        <begin position="194"/>
        <end position="211"/>
    </location>
</feature>
<accession>D4RWY5</accession>
<evidence type="ECO:0000256" key="4">
    <source>
        <dbReference type="ARBA" id="ARBA00022692"/>
    </source>
</evidence>
<dbReference type="Proteomes" id="UP000006238">
    <property type="component" value="Unassembled WGS sequence"/>
</dbReference>
<dbReference type="PANTHER" id="PTHR30589">
    <property type="entry name" value="PROLIPOPROTEIN DIACYLGLYCERYL TRANSFERASE"/>
    <property type="match status" value="1"/>
</dbReference>
<keyword evidence="3 7" id="KW-0808">Transferase</keyword>
<comment type="function">
    <text evidence="7">Catalyzes the transfer of the diacylglyceryl group from phosphatidylglycerol to the sulfhydryl group of the N-terminal cysteine of a prolipoprotein, the first step in the formation of mature lipoproteins.</text>
</comment>
<feature type="transmembrane region" description="Helical" evidence="7">
    <location>
        <begin position="100"/>
        <end position="117"/>
    </location>
</feature>
<dbReference type="GO" id="GO:0005886">
    <property type="term" value="C:plasma membrane"/>
    <property type="evidence" value="ECO:0007669"/>
    <property type="project" value="UniProtKB-SubCell"/>
</dbReference>
<feature type="transmembrane region" description="Helical" evidence="7">
    <location>
        <begin position="58"/>
        <end position="80"/>
    </location>
</feature>
<gene>
    <name evidence="7 8" type="primary">lgt</name>
    <name evidence="8" type="ORF">BUTYVIB_00336</name>
</gene>
<keyword evidence="8" id="KW-0328">Glycosyltransferase</keyword>
<feature type="transmembrane region" description="Helical" evidence="7">
    <location>
        <begin position="252"/>
        <end position="274"/>
    </location>
</feature>
<dbReference type="UniPathway" id="UPA00664"/>
<dbReference type="NCBIfam" id="TIGR00544">
    <property type="entry name" value="lgt"/>
    <property type="match status" value="1"/>
</dbReference>
<name>D4RWY5_9FIRM</name>
<keyword evidence="9" id="KW-1185">Reference proteome</keyword>
<protein>
    <recommendedName>
        <fullName evidence="7">Phosphatidylglycerol--prolipoprotein diacylglyceryl transferase</fullName>
        <ecNumber evidence="7">2.5.1.145</ecNumber>
    </recommendedName>
</protein>
<dbReference type="STRING" id="45851.BHV86_07430"/>
<comment type="pathway">
    <text evidence="7">Protein modification; lipoprotein biosynthesis (diacylglyceryl transfer).</text>
</comment>
<keyword evidence="5 7" id="KW-1133">Transmembrane helix</keyword>
<keyword evidence="2 7" id="KW-1003">Cell membrane</keyword>
<comment type="caution">
    <text evidence="8">The sequence shown here is derived from an EMBL/GenBank/DDBJ whole genome shotgun (WGS) entry which is preliminary data.</text>
</comment>
<feature type="transmembrane region" description="Helical" evidence="7">
    <location>
        <begin position="26"/>
        <end position="46"/>
    </location>
</feature>
<feature type="binding site" evidence="7">
    <location>
        <position position="143"/>
    </location>
    <ligand>
        <name>a 1,2-diacyl-sn-glycero-3-phospho-(1'-sn-glycerol)</name>
        <dbReference type="ChEBI" id="CHEBI:64716"/>
    </ligand>
</feature>
<dbReference type="GO" id="GO:0008961">
    <property type="term" value="F:phosphatidylglycerol-prolipoprotein diacylglyceryl transferase activity"/>
    <property type="evidence" value="ECO:0007669"/>
    <property type="project" value="UniProtKB-UniRule"/>
</dbReference>
<sequence>MGAIRFPNLGFEIDLPTGFYIGSFEIKFYGIILALGLIAGALLAYHGAKKTGQKVDDYIDFTFFAVIGAIICARIYYVAFEWDYYSHNLKEIFNIRGGGIAIYGAVIGGVIVLIIFSKVKKLSFFKMADTIIPGLLIGQIIGRWGNFVNREAFGGYTDNIFAMQIPLKDVSVGTISDNMLVDVFGTTYVQVHPTFLYESVLNLLLLILILVFRDKKKFQGETLCRYGVGYGIIRFFVEGLRTDQLQFHNGIAVSQIVSIAIAVVGLFFIVFMHIRLRKTEGIFDPTPEKAAAAKTDTAEE</sequence>
<dbReference type="HOGENOM" id="CLU_013386_1_2_9"/>
<evidence type="ECO:0000313" key="9">
    <source>
        <dbReference type="Proteomes" id="UP000006238"/>
    </source>
</evidence>
<comment type="catalytic activity">
    <reaction evidence="7">
        <text>L-cysteinyl-[prolipoprotein] + a 1,2-diacyl-sn-glycero-3-phospho-(1'-sn-glycerol) = an S-1,2-diacyl-sn-glyceryl-L-cysteinyl-[prolipoprotein] + sn-glycerol 1-phosphate + H(+)</text>
        <dbReference type="Rhea" id="RHEA:56712"/>
        <dbReference type="Rhea" id="RHEA-COMP:14679"/>
        <dbReference type="Rhea" id="RHEA-COMP:14680"/>
        <dbReference type="ChEBI" id="CHEBI:15378"/>
        <dbReference type="ChEBI" id="CHEBI:29950"/>
        <dbReference type="ChEBI" id="CHEBI:57685"/>
        <dbReference type="ChEBI" id="CHEBI:64716"/>
        <dbReference type="ChEBI" id="CHEBI:140658"/>
        <dbReference type="EC" id="2.5.1.145"/>
    </reaction>
</comment>
<organism evidence="8 9">
    <name type="scientific">Eshraghiella crossota DSM 2876</name>
    <dbReference type="NCBI Taxonomy" id="511680"/>
    <lineage>
        <taxon>Bacteria</taxon>
        <taxon>Bacillati</taxon>
        <taxon>Bacillota</taxon>
        <taxon>Clostridia</taxon>
        <taxon>Lachnospirales</taxon>
        <taxon>Lachnospiraceae</taxon>
        <taxon>Eshraghiella</taxon>
    </lineage>
</organism>
<dbReference type="Pfam" id="PF01790">
    <property type="entry name" value="LGT"/>
    <property type="match status" value="1"/>
</dbReference>
<dbReference type="GeneID" id="98918701"/>
<dbReference type="eggNOG" id="COG0682">
    <property type="taxonomic scope" value="Bacteria"/>
</dbReference>
<dbReference type="PROSITE" id="PS01311">
    <property type="entry name" value="LGT"/>
    <property type="match status" value="1"/>
</dbReference>
<keyword evidence="8" id="KW-0449">Lipoprotein</keyword>
<comment type="subcellular location">
    <subcellularLocation>
        <location evidence="7">Cell membrane</location>
        <topology evidence="7">Multi-pass membrane protein</topology>
    </subcellularLocation>
</comment>
<evidence type="ECO:0000256" key="6">
    <source>
        <dbReference type="ARBA" id="ARBA00023136"/>
    </source>
</evidence>
<evidence type="ECO:0000256" key="1">
    <source>
        <dbReference type="ARBA" id="ARBA00007150"/>
    </source>
</evidence>
<reference evidence="8 9" key="1">
    <citation type="submission" date="2010-02" db="EMBL/GenBank/DDBJ databases">
        <authorList>
            <person name="Weinstock G."/>
            <person name="Sodergren E."/>
            <person name="Clifton S."/>
            <person name="Fulton L."/>
            <person name="Fulton B."/>
            <person name="Courtney L."/>
            <person name="Fronick C."/>
            <person name="Harrison M."/>
            <person name="Strong C."/>
            <person name="Farmer C."/>
            <person name="Delahaunty K."/>
            <person name="Markovic C."/>
            <person name="Hall O."/>
            <person name="Minx P."/>
            <person name="Tomlinson C."/>
            <person name="Mitreva M."/>
            <person name="Nelson J."/>
            <person name="Hou S."/>
            <person name="Wollam A."/>
            <person name="Pepin K.H."/>
            <person name="Johnson M."/>
            <person name="Bhonagiri V."/>
            <person name="Zhang X."/>
            <person name="Suruliraj S."/>
            <person name="Warren W."/>
            <person name="Chinwalla A."/>
            <person name="Mardis E.R."/>
            <person name="Wilson R.K."/>
        </authorList>
    </citation>
    <scope>NUCLEOTIDE SEQUENCE [LARGE SCALE GENOMIC DNA]</scope>
    <source>
        <strain evidence="8 9">DSM 2876</strain>
    </source>
</reference>
<dbReference type="HAMAP" id="MF_01147">
    <property type="entry name" value="Lgt"/>
    <property type="match status" value="1"/>
</dbReference>